<feature type="region of interest" description="Disordered" evidence="1">
    <location>
        <begin position="1"/>
        <end position="49"/>
    </location>
</feature>
<name>A0A2G9HTL2_9LAMI</name>
<dbReference type="EMBL" id="NKXS01001046">
    <property type="protein sequence ID" value="PIN20851.1"/>
    <property type="molecule type" value="Genomic_DNA"/>
</dbReference>
<evidence type="ECO:0000256" key="1">
    <source>
        <dbReference type="SAM" id="MobiDB-lite"/>
    </source>
</evidence>
<organism evidence="2 3">
    <name type="scientific">Handroanthus impetiginosus</name>
    <dbReference type="NCBI Taxonomy" id="429701"/>
    <lineage>
        <taxon>Eukaryota</taxon>
        <taxon>Viridiplantae</taxon>
        <taxon>Streptophyta</taxon>
        <taxon>Embryophyta</taxon>
        <taxon>Tracheophyta</taxon>
        <taxon>Spermatophyta</taxon>
        <taxon>Magnoliopsida</taxon>
        <taxon>eudicotyledons</taxon>
        <taxon>Gunneridae</taxon>
        <taxon>Pentapetalae</taxon>
        <taxon>asterids</taxon>
        <taxon>lamiids</taxon>
        <taxon>Lamiales</taxon>
        <taxon>Bignoniaceae</taxon>
        <taxon>Crescentiina</taxon>
        <taxon>Tabebuia alliance</taxon>
        <taxon>Handroanthus</taxon>
    </lineage>
</organism>
<evidence type="ECO:0000313" key="2">
    <source>
        <dbReference type="EMBL" id="PIN20851.1"/>
    </source>
</evidence>
<keyword evidence="3" id="KW-1185">Reference proteome</keyword>
<feature type="compositionally biased region" description="Low complexity" evidence="1">
    <location>
        <begin position="28"/>
        <end position="38"/>
    </location>
</feature>
<evidence type="ECO:0000313" key="3">
    <source>
        <dbReference type="Proteomes" id="UP000231279"/>
    </source>
</evidence>
<dbReference type="Proteomes" id="UP000231279">
    <property type="component" value="Unassembled WGS sequence"/>
</dbReference>
<reference evidence="3" key="1">
    <citation type="journal article" date="2018" name="Gigascience">
        <title>Genome assembly of the Pink Ipe (Handroanthus impetiginosus, Bignoniaceae), a highly valued, ecologically keystone Neotropical timber forest tree.</title>
        <authorList>
            <person name="Silva-Junior O.B."/>
            <person name="Grattapaglia D."/>
            <person name="Novaes E."/>
            <person name="Collevatti R.G."/>
        </authorList>
    </citation>
    <scope>NUCLEOTIDE SEQUENCE [LARGE SCALE GENOMIC DNA]</scope>
    <source>
        <strain evidence="3">cv. UFG-1</strain>
    </source>
</reference>
<sequence length="66" mass="6757">MSETGEYNTSGGATKENLPAVTPGGGKRNATAAAAPARQRTRLPPRRGTVIQKVIADFLGSSSAKS</sequence>
<proteinExistence type="predicted"/>
<protein>
    <submittedName>
        <fullName evidence="2">Uncharacterized protein</fullName>
    </submittedName>
</protein>
<feature type="compositionally biased region" description="Polar residues" evidence="1">
    <location>
        <begin position="1"/>
        <end position="12"/>
    </location>
</feature>
<gene>
    <name evidence="2" type="ORF">CDL12_06456</name>
</gene>
<comment type="caution">
    <text evidence="2">The sequence shown here is derived from an EMBL/GenBank/DDBJ whole genome shotgun (WGS) entry which is preliminary data.</text>
</comment>
<dbReference type="AlphaFoldDB" id="A0A2G9HTL2"/>
<accession>A0A2G9HTL2</accession>